<dbReference type="InterPro" id="IPR038770">
    <property type="entry name" value="Na+/solute_symporter_sf"/>
</dbReference>
<protein>
    <submittedName>
        <fullName evidence="6">Sodium Bile acid symporter domain protein</fullName>
    </submittedName>
</protein>
<dbReference type="AlphaFoldDB" id="M6KS33"/>
<evidence type="ECO:0000256" key="3">
    <source>
        <dbReference type="ARBA" id="ARBA00022989"/>
    </source>
</evidence>
<feature type="transmembrane region" description="Helical" evidence="5">
    <location>
        <begin position="106"/>
        <end position="126"/>
    </location>
</feature>
<feature type="transmembrane region" description="Helical" evidence="5">
    <location>
        <begin position="77"/>
        <end position="99"/>
    </location>
</feature>
<keyword evidence="3 5" id="KW-1133">Transmembrane helix</keyword>
<organism evidence="6 7">
    <name type="scientific">Leptospira interrogans serovar Pyrogenes str. L0374</name>
    <dbReference type="NCBI Taxonomy" id="1049928"/>
    <lineage>
        <taxon>Bacteria</taxon>
        <taxon>Pseudomonadati</taxon>
        <taxon>Spirochaetota</taxon>
        <taxon>Spirochaetia</taxon>
        <taxon>Leptospirales</taxon>
        <taxon>Leptospiraceae</taxon>
        <taxon>Leptospira</taxon>
    </lineage>
</organism>
<comment type="caution">
    <text evidence="6">The sequence shown here is derived from an EMBL/GenBank/DDBJ whole genome shotgun (WGS) entry which is preliminary data.</text>
</comment>
<dbReference type="Gene3D" id="1.20.1530.20">
    <property type="match status" value="1"/>
</dbReference>
<dbReference type="EMBL" id="AHMZ02000081">
    <property type="protein sequence ID" value="EMN30597.1"/>
    <property type="molecule type" value="Genomic_DNA"/>
</dbReference>
<dbReference type="InterPro" id="IPR002657">
    <property type="entry name" value="BilAc:Na_symport/Acr3"/>
</dbReference>
<comment type="subcellular location">
    <subcellularLocation>
        <location evidence="1">Membrane</location>
        <topology evidence="1">Multi-pass membrane protein</topology>
    </subcellularLocation>
</comment>
<feature type="transmembrane region" description="Helical" evidence="5">
    <location>
        <begin position="16"/>
        <end position="36"/>
    </location>
</feature>
<evidence type="ECO:0000256" key="2">
    <source>
        <dbReference type="ARBA" id="ARBA00022692"/>
    </source>
</evidence>
<keyword evidence="4 5" id="KW-0472">Membrane</keyword>
<evidence type="ECO:0000313" key="6">
    <source>
        <dbReference type="EMBL" id="EMN30597.1"/>
    </source>
</evidence>
<dbReference type="Proteomes" id="UP000012137">
    <property type="component" value="Unassembled WGS sequence"/>
</dbReference>
<proteinExistence type="predicted"/>
<evidence type="ECO:0000313" key="7">
    <source>
        <dbReference type="Proteomes" id="UP000012137"/>
    </source>
</evidence>
<dbReference type="GO" id="GO:0016020">
    <property type="term" value="C:membrane"/>
    <property type="evidence" value="ECO:0007669"/>
    <property type="project" value="UniProtKB-SubCell"/>
</dbReference>
<dbReference type="PANTHER" id="PTHR10361">
    <property type="entry name" value="SODIUM-BILE ACID COTRANSPORTER"/>
    <property type="match status" value="1"/>
</dbReference>
<accession>M6KS33</accession>
<sequence length="139" mass="15272">MQELDSVRIHFNESNLAFLNLLLGLIMYGIALELRFEDFKLLVDKPRSSITGILSQFILFPFATYLLLWILNPSPGIALGMLLVAACPGGNISNFVTLLAKGNTALSISLTAFSSALAIVITPFNFSSGEIYILLYKIR</sequence>
<name>M6KS33_LEPIR</name>
<dbReference type="Pfam" id="PF01758">
    <property type="entry name" value="SBF"/>
    <property type="match status" value="1"/>
</dbReference>
<evidence type="ECO:0000256" key="5">
    <source>
        <dbReference type="SAM" id="Phobius"/>
    </source>
</evidence>
<evidence type="ECO:0000256" key="1">
    <source>
        <dbReference type="ARBA" id="ARBA00004141"/>
    </source>
</evidence>
<feature type="transmembrane region" description="Helical" evidence="5">
    <location>
        <begin position="48"/>
        <end position="71"/>
    </location>
</feature>
<gene>
    <name evidence="6" type="ORF">LEP1GSC083_0444</name>
</gene>
<evidence type="ECO:0000256" key="4">
    <source>
        <dbReference type="ARBA" id="ARBA00023136"/>
    </source>
</evidence>
<reference evidence="6 7" key="1">
    <citation type="submission" date="2013-01" db="EMBL/GenBank/DDBJ databases">
        <authorList>
            <person name="Harkins D.M."/>
            <person name="Durkin A.S."/>
            <person name="Brinkac L.M."/>
            <person name="Haft D.H."/>
            <person name="Selengut J.D."/>
            <person name="Sanka R."/>
            <person name="DePew J."/>
            <person name="Purushe J."/>
            <person name="Peacock S.J."/>
            <person name="Thaipadungpanit J."/>
            <person name="Wuthiekanun V.W."/>
            <person name="Day N.P."/>
            <person name="Vinetz J.M."/>
            <person name="Sutton G.G."/>
            <person name="Nierman W.C."/>
            <person name="Fouts D.E."/>
        </authorList>
    </citation>
    <scope>NUCLEOTIDE SEQUENCE [LARGE SCALE GENOMIC DNA]</scope>
    <source>
        <strain evidence="6 7">L0374</strain>
    </source>
</reference>
<keyword evidence="2 5" id="KW-0812">Transmembrane</keyword>
<dbReference type="InterPro" id="IPR004710">
    <property type="entry name" value="Bilac:Na_transpt"/>
</dbReference>
<dbReference type="PANTHER" id="PTHR10361:SF28">
    <property type="entry name" value="P3 PROTEIN-RELATED"/>
    <property type="match status" value="1"/>
</dbReference>